<organism evidence="1 2">
    <name type="scientific">Parafrankia irregularis</name>
    <dbReference type="NCBI Taxonomy" id="795642"/>
    <lineage>
        <taxon>Bacteria</taxon>
        <taxon>Bacillati</taxon>
        <taxon>Actinomycetota</taxon>
        <taxon>Actinomycetes</taxon>
        <taxon>Frankiales</taxon>
        <taxon>Frankiaceae</taxon>
        <taxon>Parafrankia</taxon>
    </lineage>
</organism>
<reference evidence="2" key="1">
    <citation type="submission" date="2015-11" db="EMBL/GenBank/DDBJ databases">
        <authorList>
            <person name="Varghese N."/>
        </authorList>
    </citation>
    <scope>NUCLEOTIDE SEQUENCE [LARGE SCALE GENOMIC DNA]</scope>
    <source>
        <strain evidence="2">DSM 45899</strain>
    </source>
</reference>
<name>A0A0S4QW00_9ACTN</name>
<accession>A0A0S4QW00</accession>
<evidence type="ECO:0000313" key="2">
    <source>
        <dbReference type="Proteomes" id="UP000198802"/>
    </source>
</evidence>
<protein>
    <submittedName>
        <fullName evidence="1">Uncharacterized protein</fullName>
    </submittedName>
</protein>
<gene>
    <name evidence="1" type="ORF">Ga0074812_13149</name>
</gene>
<keyword evidence="2" id="KW-1185">Reference proteome</keyword>
<proteinExistence type="predicted"/>
<dbReference type="Proteomes" id="UP000198802">
    <property type="component" value="Unassembled WGS sequence"/>
</dbReference>
<dbReference type="AlphaFoldDB" id="A0A0S4QW00"/>
<dbReference type="EMBL" id="FAOZ01000031">
    <property type="protein sequence ID" value="CUU59751.1"/>
    <property type="molecule type" value="Genomic_DNA"/>
</dbReference>
<sequence>MSWSISCGDVWVVLASCRRSPTVSRSTLVMVSIGAGSSVADDRVELVVCRPQRGGVRATFVVHDVELACEQGQRPLRGAPRVGHGPLFCVRR</sequence>
<evidence type="ECO:0000313" key="1">
    <source>
        <dbReference type="EMBL" id="CUU59751.1"/>
    </source>
</evidence>